<sequence length="44" mass="5136">MIPEDSILRRHYLTELKNTKVPETYSNFILFVSVAFVLLVLVLL</sequence>
<proteinExistence type="predicted"/>
<organism evidence="2">
    <name type="scientific">uncultured Caudovirales phage</name>
    <dbReference type="NCBI Taxonomy" id="2100421"/>
    <lineage>
        <taxon>Viruses</taxon>
        <taxon>Duplodnaviria</taxon>
        <taxon>Heunggongvirae</taxon>
        <taxon>Uroviricota</taxon>
        <taxon>Caudoviricetes</taxon>
        <taxon>Peduoviridae</taxon>
        <taxon>Maltschvirus</taxon>
        <taxon>Maltschvirus maltsch</taxon>
    </lineage>
</organism>
<protein>
    <submittedName>
        <fullName evidence="2">Uncharacterized protein</fullName>
    </submittedName>
</protein>
<reference evidence="2" key="1">
    <citation type="submission" date="2020-04" db="EMBL/GenBank/DDBJ databases">
        <authorList>
            <person name="Chiriac C."/>
            <person name="Salcher M."/>
            <person name="Ghai R."/>
            <person name="Kavagutti S V."/>
        </authorList>
    </citation>
    <scope>NUCLEOTIDE SEQUENCE</scope>
</reference>
<feature type="transmembrane region" description="Helical" evidence="1">
    <location>
        <begin position="25"/>
        <end position="43"/>
    </location>
</feature>
<dbReference type="EMBL" id="LR796208">
    <property type="protein sequence ID" value="CAB4127370.1"/>
    <property type="molecule type" value="Genomic_DNA"/>
</dbReference>
<keyword evidence="1" id="KW-1133">Transmembrane helix</keyword>
<evidence type="ECO:0000313" key="2">
    <source>
        <dbReference type="EMBL" id="CAB4127370.1"/>
    </source>
</evidence>
<name>A0A6J5L478_9CAUD</name>
<accession>A0A6J5L478</accession>
<keyword evidence="1" id="KW-0812">Transmembrane</keyword>
<gene>
    <name evidence="2" type="ORF">UFOVP84_153</name>
</gene>
<evidence type="ECO:0000256" key="1">
    <source>
        <dbReference type="SAM" id="Phobius"/>
    </source>
</evidence>
<keyword evidence="1" id="KW-0472">Membrane</keyword>